<name>A0A917X5X4_9ACTN</name>
<dbReference type="AlphaFoldDB" id="A0A917X5X4"/>
<feature type="compositionally biased region" description="Low complexity" evidence="1">
    <location>
        <begin position="1064"/>
        <end position="1081"/>
    </location>
</feature>
<organism evidence="2 3">
    <name type="scientific">Dactylosporangium sucinum</name>
    <dbReference type="NCBI Taxonomy" id="1424081"/>
    <lineage>
        <taxon>Bacteria</taxon>
        <taxon>Bacillati</taxon>
        <taxon>Actinomycetota</taxon>
        <taxon>Actinomycetes</taxon>
        <taxon>Micromonosporales</taxon>
        <taxon>Micromonosporaceae</taxon>
        <taxon>Dactylosporangium</taxon>
    </lineage>
</organism>
<proteinExistence type="predicted"/>
<reference evidence="2" key="1">
    <citation type="journal article" date="2014" name="Int. J. Syst. Evol. Microbiol.">
        <title>Complete genome sequence of Corynebacterium casei LMG S-19264T (=DSM 44701T), isolated from a smear-ripened cheese.</title>
        <authorList>
            <consortium name="US DOE Joint Genome Institute (JGI-PGF)"/>
            <person name="Walter F."/>
            <person name="Albersmeier A."/>
            <person name="Kalinowski J."/>
            <person name="Ruckert C."/>
        </authorList>
    </citation>
    <scope>NUCLEOTIDE SEQUENCE</scope>
    <source>
        <strain evidence="2">JCM 19831</strain>
    </source>
</reference>
<comment type="caution">
    <text evidence="2">The sequence shown here is derived from an EMBL/GenBank/DDBJ whole genome shotgun (WGS) entry which is preliminary data.</text>
</comment>
<sequence length="1088" mass="117903">MRTQPWAPCATDANLRTPPTSVGPGNCPPGGDLDLHVGWDRFEKLMLDLVQRVLGLRGVRFRRYGTLGQKQHGIDLAGRDPDGAYVVVQCKDYRSFTKADLRKAVAAFTSGRRPFNATHLIVATSANTEPTQVFDELATQQAEHPELTLDLWGAEQINGYLRRNADIVARFWTRETAATFCTAAPLPGVPAPPPDRQLQAARVLVGPLKTPDVLVKLRQADDKRAGTPHESAVLYRELAEQLEAAGHRGHAAVMRDRQTGALREAGQLAEAAAVIARLAVNALNRGERDEARRLRGILTEAVSETNAGADSEPTQPHRHTALVSAAVNYVCDPLDRPDDLLRALSDPDATTVPYHPELVLLLAEGVAAGRPQQLGELDPLLRSTIGQLGSAGSEEIGIRLRLVLAEYDHEERRVLRSIARKHELPGRLAALVSAREARRCAQESRLDEAVEHWRDAVLYGIHDGLADDAADWLYAIRSARHFLGPLIAGIDDEHHLAQALRHTASNRLLNRAQHPSERARAAVLDQRPRVAVLHARQWLTDAFITGSWADELEAARFLGDLYRDNQEPEAAAELFARSGSAKKIEELAEQVGDCLIPVTLDRDEPWWTTNARIALTIAQADLLPDNAAAALLEELTDLAVRGRDGELLDRFGGGGVTDRATAGACAFAHRSTAEQAMTVLDLLAADVPRKPDQFRDSDDAHAAACINIAIAHPQLAIPTLTRLFDLASHDARKAVALTADDRVLDLIKGNVGSSGRSLPLLTIEQRDVLRTAALRLADGQSPITQALRHELAPHEPAALEAARRAADRILTRPDPQAGHTAFGSLIVTDAYLAGLLDQPERTACLEKLLSIAEDAREAAMNRQDALDAASNLVLHAEPAARAAVFQRSKHFVTGAQDGSAHDDEMTGPAHPLSFLRISMGAATLRGHGLRLAGCASSDDTERRWVRDQAVDLLRSDDDSLIQQATLVLAAMDSVTTELDANLLAAHHHVNVRQLSAHLCVRQPERYRAAALRLAEDRNPRVRRVLAEAAARAYAQNPEGLREIVGVLASDARHSIRTAARPWADSDQGSSAAADASGPASGNCSATPS</sequence>
<evidence type="ECO:0000313" key="2">
    <source>
        <dbReference type="EMBL" id="GGM73061.1"/>
    </source>
</evidence>
<evidence type="ECO:0008006" key="4">
    <source>
        <dbReference type="Google" id="ProtNLM"/>
    </source>
</evidence>
<reference evidence="2" key="2">
    <citation type="submission" date="2020-09" db="EMBL/GenBank/DDBJ databases">
        <authorList>
            <person name="Sun Q."/>
            <person name="Ohkuma M."/>
        </authorList>
    </citation>
    <scope>NUCLEOTIDE SEQUENCE</scope>
    <source>
        <strain evidence="2">JCM 19831</strain>
    </source>
</reference>
<gene>
    <name evidence="2" type="ORF">GCM10007977_088430</name>
</gene>
<dbReference type="EMBL" id="BMPI01000065">
    <property type="protein sequence ID" value="GGM73061.1"/>
    <property type="molecule type" value="Genomic_DNA"/>
</dbReference>
<keyword evidence="3" id="KW-1185">Reference proteome</keyword>
<feature type="region of interest" description="Disordered" evidence="1">
    <location>
        <begin position="1"/>
        <end position="27"/>
    </location>
</feature>
<evidence type="ECO:0000256" key="1">
    <source>
        <dbReference type="SAM" id="MobiDB-lite"/>
    </source>
</evidence>
<evidence type="ECO:0000313" key="3">
    <source>
        <dbReference type="Proteomes" id="UP000642070"/>
    </source>
</evidence>
<dbReference type="Proteomes" id="UP000642070">
    <property type="component" value="Unassembled WGS sequence"/>
</dbReference>
<feature type="region of interest" description="Disordered" evidence="1">
    <location>
        <begin position="1058"/>
        <end position="1088"/>
    </location>
</feature>
<accession>A0A917X5X4</accession>
<protein>
    <recommendedName>
        <fullName evidence="4">Restriction endonuclease type IV Mrr domain-containing protein</fullName>
    </recommendedName>
</protein>